<keyword evidence="6" id="KW-1185">Reference proteome</keyword>
<evidence type="ECO:0000313" key="6">
    <source>
        <dbReference type="Proteomes" id="UP000629025"/>
    </source>
</evidence>
<dbReference type="PROSITE" id="PS51462">
    <property type="entry name" value="NUDIX"/>
    <property type="match status" value="1"/>
</dbReference>
<accession>A0ABQ1KLK0</accession>
<dbReference type="Pfam" id="PF00293">
    <property type="entry name" value="NUDIX"/>
    <property type="match status" value="1"/>
</dbReference>
<dbReference type="PANTHER" id="PTHR43046:SF14">
    <property type="entry name" value="MUTT_NUDIX FAMILY PROTEIN"/>
    <property type="match status" value="1"/>
</dbReference>
<evidence type="ECO:0000256" key="3">
    <source>
        <dbReference type="RuleBase" id="RU003476"/>
    </source>
</evidence>
<keyword evidence="2 3" id="KW-0378">Hydrolase</keyword>
<evidence type="ECO:0000259" key="4">
    <source>
        <dbReference type="PROSITE" id="PS51462"/>
    </source>
</evidence>
<sequence>MLVIKRAEQVLGAGFWSPPAGKVESNEDQVEAVIREVAEEVGLTVRPLRCVWQCEADGVGTGYQLYWWLAEVVSGELYLASSEVAEVQWLEPEAFSGLSPTFPKGRQFFDLILPSLPEWERVRSLHR</sequence>
<dbReference type="InterPro" id="IPR000086">
    <property type="entry name" value="NUDIX_hydrolase_dom"/>
</dbReference>
<organism evidence="5 6">
    <name type="scientific">Marinobacterium zhoushanense</name>
    <dbReference type="NCBI Taxonomy" id="1679163"/>
    <lineage>
        <taxon>Bacteria</taxon>
        <taxon>Pseudomonadati</taxon>
        <taxon>Pseudomonadota</taxon>
        <taxon>Gammaproteobacteria</taxon>
        <taxon>Oceanospirillales</taxon>
        <taxon>Oceanospirillaceae</taxon>
        <taxon>Marinobacterium</taxon>
    </lineage>
</organism>
<evidence type="ECO:0000256" key="1">
    <source>
        <dbReference type="ARBA" id="ARBA00001946"/>
    </source>
</evidence>
<dbReference type="InterPro" id="IPR020476">
    <property type="entry name" value="Nudix_hydrolase"/>
</dbReference>
<dbReference type="InterPro" id="IPR020084">
    <property type="entry name" value="NUDIX_hydrolase_CS"/>
</dbReference>
<feature type="domain" description="Nudix hydrolase" evidence="4">
    <location>
        <begin position="1"/>
        <end position="113"/>
    </location>
</feature>
<dbReference type="EMBL" id="BMIJ01000006">
    <property type="protein sequence ID" value="GGC01520.1"/>
    <property type="molecule type" value="Genomic_DNA"/>
</dbReference>
<name>A0ABQ1KLK0_9GAMM</name>
<dbReference type="SUPFAM" id="SSF55811">
    <property type="entry name" value="Nudix"/>
    <property type="match status" value="1"/>
</dbReference>
<comment type="similarity">
    <text evidence="3">Belongs to the Nudix hydrolase family.</text>
</comment>
<proteinExistence type="inferred from homology"/>
<comment type="caution">
    <text evidence="5">The sequence shown here is derived from an EMBL/GenBank/DDBJ whole genome shotgun (WGS) entry which is preliminary data.</text>
</comment>
<dbReference type="PANTHER" id="PTHR43046">
    <property type="entry name" value="GDP-MANNOSE MANNOSYL HYDROLASE"/>
    <property type="match status" value="1"/>
</dbReference>
<dbReference type="CDD" id="cd02883">
    <property type="entry name" value="NUDIX_Hydrolase"/>
    <property type="match status" value="1"/>
</dbReference>
<dbReference type="Proteomes" id="UP000629025">
    <property type="component" value="Unassembled WGS sequence"/>
</dbReference>
<dbReference type="Gene3D" id="3.90.79.10">
    <property type="entry name" value="Nucleoside Triphosphate Pyrophosphohydrolase"/>
    <property type="match status" value="1"/>
</dbReference>
<dbReference type="PROSITE" id="PS00893">
    <property type="entry name" value="NUDIX_BOX"/>
    <property type="match status" value="1"/>
</dbReference>
<dbReference type="PRINTS" id="PR00502">
    <property type="entry name" value="NUDIXFAMILY"/>
</dbReference>
<dbReference type="InterPro" id="IPR015797">
    <property type="entry name" value="NUDIX_hydrolase-like_dom_sf"/>
</dbReference>
<gene>
    <name evidence="5" type="ORF">GCM10011352_29580</name>
</gene>
<comment type="cofactor">
    <cofactor evidence="1">
        <name>Mg(2+)</name>
        <dbReference type="ChEBI" id="CHEBI:18420"/>
    </cofactor>
</comment>
<evidence type="ECO:0000313" key="5">
    <source>
        <dbReference type="EMBL" id="GGC01520.1"/>
    </source>
</evidence>
<protein>
    <recommendedName>
        <fullName evidence="4">Nudix hydrolase domain-containing protein</fullName>
    </recommendedName>
</protein>
<evidence type="ECO:0000256" key="2">
    <source>
        <dbReference type="ARBA" id="ARBA00022801"/>
    </source>
</evidence>
<reference evidence="6" key="1">
    <citation type="journal article" date="2019" name="Int. J. Syst. Evol. Microbiol.">
        <title>The Global Catalogue of Microorganisms (GCM) 10K type strain sequencing project: providing services to taxonomists for standard genome sequencing and annotation.</title>
        <authorList>
            <consortium name="The Broad Institute Genomics Platform"/>
            <consortium name="The Broad Institute Genome Sequencing Center for Infectious Disease"/>
            <person name="Wu L."/>
            <person name="Ma J."/>
        </authorList>
    </citation>
    <scope>NUCLEOTIDE SEQUENCE [LARGE SCALE GENOMIC DNA]</scope>
    <source>
        <strain evidence="6">CGMCC 1.15341</strain>
    </source>
</reference>